<keyword evidence="2" id="KW-1185">Reference proteome</keyword>
<evidence type="ECO:0000313" key="1">
    <source>
        <dbReference type="EMBL" id="KAJ2979887.1"/>
    </source>
</evidence>
<protein>
    <submittedName>
        <fullName evidence="1">Uncharacterized protein</fullName>
    </submittedName>
</protein>
<comment type="caution">
    <text evidence="1">The sequence shown here is derived from an EMBL/GenBank/DDBJ whole genome shotgun (WGS) entry which is preliminary data.</text>
</comment>
<reference evidence="1" key="1">
    <citation type="submission" date="2022-08" db="EMBL/GenBank/DDBJ databases">
        <title>Genome Sequence of Lecanicillium fungicola.</title>
        <authorList>
            <person name="Buettner E."/>
        </authorList>
    </citation>
    <scope>NUCLEOTIDE SEQUENCE</scope>
    <source>
        <strain evidence="1">Babe33</strain>
    </source>
</reference>
<evidence type="ECO:0000313" key="2">
    <source>
        <dbReference type="Proteomes" id="UP001143910"/>
    </source>
</evidence>
<gene>
    <name evidence="1" type="ORF">NQ176_g2976</name>
</gene>
<dbReference type="EMBL" id="JANJQO010000244">
    <property type="protein sequence ID" value="KAJ2979887.1"/>
    <property type="molecule type" value="Genomic_DNA"/>
</dbReference>
<sequence>MKFTTAIFAIAAATGALAAPAAEIIEDRGLFSSTVTCKPKLAGKAKSFKVSLDTAKSEARRVGLAPGKSGDPHRYFAGDGIHWGVDGCDKASAILLEYPIYQVGKNAQWEENTLTAAQPGGPTPLRTVFANAAGGVIFCGVMTHSTVDAENRGHDFFERCT</sequence>
<dbReference type="Proteomes" id="UP001143910">
    <property type="component" value="Unassembled WGS sequence"/>
</dbReference>
<organism evidence="1 2">
    <name type="scientific">Zarea fungicola</name>
    <dbReference type="NCBI Taxonomy" id="93591"/>
    <lineage>
        <taxon>Eukaryota</taxon>
        <taxon>Fungi</taxon>
        <taxon>Dikarya</taxon>
        <taxon>Ascomycota</taxon>
        <taxon>Pezizomycotina</taxon>
        <taxon>Sordariomycetes</taxon>
        <taxon>Hypocreomycetidae</taxon>
        <taxon>Hypocreales</taxon>
        <taxon>Cordycipitaceae</taxon>
        <taxon>Zarea</taxon>
    </lineage>
</organism>
<accession>A0ACC1NKT7</accession>
<proteinExistence type="predicted"/>
<name>A0ACC1NKT7_9HYPO</name>